<protein>
    <submittedName>
        <fullName evidence="5">Restriction endonuclease subunit S</fullName>
        <ecNumber evidence="5">3.1.21.-</ecNumber>
    </submittedName>
</protein>
<dbReference type="Proteomes" id="UP001060070">
    <property type="component" value="Chromosome"/>
</dbReference>
<organism evidence="5 6">
    <name type="scientific">Mesorhizobium ciceri</name>
    <dbReference type="NCBI Taxonomy" id="39645"/>
    <lineage>
        <taxon>Bacteria</taxon>
        <taxon>Pseudomonadati</taxon>
        <taxon>Pseudomonadota</taxon>
        <taxon>Alphaproteobacteria</taxon>
        <taxon>Hyphomicrobiales</taxon>
        <taxon>Phyllobacteriaceae</taxon>
        <taxon>Mesorhizobium</taxon>
    </lineage>
</organism>
<dbReference type="PANTHER" id="PTHR30408">
    <property type="entry name" value="TYPE-1 RESTRICTION ENZYME ECOKI SPECIFICITY PROTEIN"/>
    <property type="match status" value="1"/>
</dbReference>
<dbReference type="GO" id="GO:0009307">
    <property type="term" value="P:DNA restriction-modification system"/>
    <property type="evidence" value="ECO:0007669"/>
    <property type="project" value="UniProtKB-KW"/>
</dbReference>
<dbReference type="GO" id="GO:0004519">
    <property type="term" value="F:endonuclease activity"/>
    <property type="evidence" value="ECO:0007669"/>
    <property type="project" value="UniProtKB-KW"/>
</dbReference>
<keyword evidence="5" id="KW-0255">Endonuclease</keyword>
<dbReference type="CDD" id="cd17260">
    <property type="entry name" value="RMtype1_S_EcoEI-TRD1-CR1_like"/>
    <property type="match status" value="1"/>
</dbReference>
<evidence type="ECO:0000256" key="1">
    <source>
        <dbReference type="ARBA" id="ARBA00010923"/>
    </source>
</evidence>
<name>A0AB38T745_9HYPH</name>
<evidence type="ECO:0000313" key="6">
    <source>
        <dbReference type="Proteomes" id="UP001060070"/>
    </source>
</evidence>
<dbReference type="InterPro" id="IPR044946">
    <property type="entry name" value="Restrct_endonuc_typeI_TRD_sf"/>
</dbReference>
<keyword evidence="3" id="KW-0238">DNA-binding</keyword>
<dbReference type="Pfam" id="PF01420">
    <property type="entry name" value="Methylase_S"/>
    <property type="match status" value="1"/>
</dbReference>
<evidence type="ECO:0000256" key="2">
    <source>
        <dbReference type="ARBA" id="ARBA00022747"/>
    </source>
</evidence>
<reference evidence="5 6" key="1">
    <citation type="journal article" date="2022" name="Microbiol. Resour. Announc.">
        <title>Complete Genome Sequence of Mesorhizobium ciceri Strain R30, a Rhizobium Used as a Commercial Inoculant for Chickpea in Argentina.</title>
        <authorList>
            <person name="Foresto E."/>
            <person name="Revale S."/>
            <person name="Primo E."/>
            <person name="Nievas F."/>
            <person name="Carezzano E."/>
            <person name="Puente M."/>
            <person name="Alzari P."/>
            <person name="Mart M."/>
            <person name="Ben-Assaya M."/>
            <person name="Mornico D."/>
            <person name="Santoro M."/>
            <person name="Mart F."/>
            <person name="Giordano W."/>
            <person name="Bogino P."/>
        </authorList>
    </citation>
    <scope>NUCLEOTIDE SEQUENCE [LARGE SCALE GENOMIC DNA]</scope>
    <source>
        <strain evidence="5 6">R30</strain>
    </source>
</reference>
<feature type="domain" description="Type I restriction modification DNA specificity" evidence="4">
    <location>
        <begin position="4"/>
        <end position="178"/>
    </location>
</feature>
<dbReference type="PANTHER" id="PTHR30408:SF13">
    <property type="entry name" value="TYPE I RESTRICTION ENZYME HINDI SPECIFICITY SUBUNIT"/>
    <property type="match status" value="1"/>
</dbReference>
<evidence type="ECO:0000256" key="3">
    <source>
        <dbReference type="ARBA" id="ARBA00023125"/>
    </source>
</evidence>
<gene>
    <name evidence="5" type="ORF">LRP29_24920</name>
</gene>
<dbReference type="Gene3D" id="3.90.220.20">
    <property type="entry name" value="DNA methylase specificity domains"/>
    <property type="match status" value="2"/>
</dbReference>
<dbReference type="AlphaFoldDB" id="A0AB38T745"/>
<keyword evidence="2" id="KW-0680">Restriction system</keyword>
<keyword evidence="5" id="KW-0378">Hydrolase</keyword>
<comment type="similarity">
    <text evidence="1">Belongs to the type-I restriction system S methylase family.</text>
</comment>
<dbReference type="InterPro" id="IPR000055">
    <property type="entry name" value="Restrct_endonuc_typeI_TRD"/>
</dbReference>
<dbReference type="GO" id="GO:0016787">
    <property type="term" value="F:hydrolase activity"/>
    <property type="evidence" value="ECO:0007669"/>
    <property type="project" value="UniProtKB-KW"/>
</dbReference>
<dbReference type="GO" id="GO:0003677">
    <property type="term" value="F:DNA binding"/>
    <property type="evidence" value="ECO:0007669"/>
    <property type="project" value="UniProtKB-KW"/>
</dbReference>
<keyword evidence="5" id="KW-0540">Nuclease</keyword>
<keyword evidence="6" id="KW-1185">Reference proteome</keyword>
<dbReference type="REBASE" id="643722">
    <property type="entry name" value="S.MciR30ORF24925P"/>
</dbReference>
<evidence type="ECO:0000259" key="4">
    <source>
        <dbReference type="Pfam" id="PF01420"/>
    </source>
</evidence>
<sequence length="432" mass="47105">MAGEWATTTLGDVADAIQTGPFGSQLHASDYVSTGVPVVMPTNITDRRIDTARVAYITFAEADRLSRHKLRLNDLVFSRRGEVDKCALTIDNNVGWVCGTGCLLVRPNTKKVDPRFLAFCISSPDTRDWLRQHAVGLVMPNLNTEILRNVPLVLPSINEQKNIANLLGSLDDKIELNRFMIGTLEEIAQALFKSWFVDFDPVRAKLEGRGHNLSADTAIIFPDRFGENGVPEGWNIASISSVLEINPSTPLRASTPAPYVDMAALPTSGPSVDSYIIREASSGARFMRGDTLIARITPCLENGKTAHVDFLAQDQVGWGSTEFIVLRPKAPMSAAWPYLLARNESFRAHLIGSMTGSSGRQRVPPSSVAAWEMALPPSGILEAFGRIVDPLFSSIQAAAAQSRTLRDLRDTLLPKLISGELRIKDAEKAVAA</sequence>
<dbReference type="EMBL" id="CP088147">
    <property type="protein sequence ID" value="UTU50695.1"/>
    <property type="molecule type" value="Genomic_DNA"/>
</dbReference>
<dbReference type="InterPro" id="IPR052021">
    <property type="entry name" value="Type-I_RS_S_subunit"/>
</dbReference>
<proteinExistence type="inferred from homology"/>
<evidence type="ECO:0000313" key="5">
    <source>
        <dbReference type="EMBL" id="UTU50695.1"/>
    </source>
</evidence>
<dbReference type="RefSeq" id="WP_024505052.1">
    <property type="nucleotide sequence ID" value="NZ_CP088147.1"/>
</dbReference>
<accession>A0AB38T745</accession>
<dbReference type="SUPFAM" id="SSF116734">
    <property type="entry name" value="DNA methylase specificity domain"/>
    <property type="match status" value="2"/>
</dbReference>
<dbReference type="EC" id="3.1.21.-" evidence="5"/>